<evidence type="ECO:0000313" key="2">
    <source>
        <dbReference type="EMBL" id="PPJ35427.1"/>
    </source>
</evidence>
<evidence type="ECO:0000256" key="1">
    <source>
        <dbReference type="SAM" id="MobiDB-lite"/>
    </source>
</evidence>
<dbReference type="InterPro" id="IPR036188">
    <property type="entry name" value="FAD/NAD-bd_sf"/>
</dbReference>
<organism evidence="2 3">
    <name type="scientific">Nocardia nova</name>
    <dbReference type="NCBI Taxonomy" id="37330"/>
    <lineage>
        <taxon>Bacteria</taxon>
        <taxon>Bacillati</taxon>
        <taxon>Actinomycetota</taxon>
        <taxon>Actinomycetes</taxon>
        <taxon>Mycobacteriales</taxon>
        <taxon>Nocardiaceae</taxon>
        <taxon>Nocardia</taxon>
    </lineage>
</organism>
<protein>
    <recommendedName>
        <fullName evidence="4">FAD-dependent oxidoreductase 2 FAD binding domain-containing protein</fullName>
    </recommendedName>
</protein>
<dbReference type="EMBL" id="PSZC01000021">
    <property type="protein sequence ID" value="PPJ35427.1"/>
    <property type="molecule type" value="Genomic_DNA"/>
</dbReference>
<dbReference type="SUPFAM" id="SSF51905">
    <property type="entry name" value="FAD/NAD(P)-binding domain"/>
    <property type="match status" value="1"/>
</dbReference>
<evidence type="ECO:0008006" key="4">
    <source>
        <dbReference type="Google" id="ProtNLM"/>
    </source>
</evidence>
<proteinExistence type="predicted"/>
<name>A0A2S6AJP3_9NOCA</name>
<feature type="region of interest" description="Disordered" evidence="1">
    <location>
        <begin position="37"/>
        <end position="65"/>
    </location>
</feature>
<comment type="caution">
    <text evidence="2">The sequence shown here is derived from an EMBL/GenBank/DDBJ whole genome shotgun (WGS) entry which is preliminary data.</text>
</comment>
<dbReference type="Gene3D" id="3.50.50.60">
    <property type="entry name" value="FAD/NAD(P)-binding domain"/>
    <property type="match status" value="1"/>
</dbReference>
<evidence type="ECO:0000313" key="3">
    <source>
        <dbReference type="Proteomes" id="UP000239874"/>
    </source>
</evidence>
<feature type="compositionally biased region" description="Low complexity" evidence="1">
    <location>
        <begin position="56"/>
        <end position="65"/>
    </location>
</feature>
<dbReference type="AlphaFoldDB" id="A0A2S6AJP3"/>
<gene>
    <name evidence="2" type="ORF">C5E45_25455</name>
</gene>
<dbReference type="Pfam" id="PF12831">
    <property type="entry name" value="FAD_oxidored"/>
    <property type="match status" value="1"/>
</dbReference>
<dbReference type="Proteomes" id="UP000239874">
    <property type="component" value="Unassembled WGS sequence"/>
</dbReference>
<sequence length="65" mass="6361">MTSAIPPVTGGRELSCDVLIVGGGTAGTMAALTAARHGANVRSRAARSRDRGGAGADSPDPAATR</sequence>
<accession>A0A2S6AJP3</accession>
<reference evidence="2 3" key="1">
    <citation type="submission" date="2018-02" db="EMBL/GenBank/DDBJ databases">
        <title>8 Nocardia nova and 1 Nocardia cyriacigeorgica strain used for evolution to TMP-SMX.</title>
        <authorList>
            <person name="Mehta H."/>
            <person name="Weng J."/>
            <person name="Shamoo Y."/>
        </authorList>
    </citation>
    <scope>NUCLEOTIDE SEQUENCE [LARGE SCALE GENOMIC DNA]</scope>
    <source>
        <strain evidence="2 3">MDA3139</strain>
    </source>
</reference>